<keyword evidence="9 11" id="KW-0472">Membrane</keyword>
<feature type="region of interest" description="Disordered" evidence="10">
    <location>
        <begin position="52"/>
        <end position="85"/>
    </location>
</feature>
<keyword evidence="6 11" id="KW-0812">Transmembrane</keyword>
<evidence type="ECO:0000256" key="5">
    <source>
        <dbReference type="ARBA" id="ARBA00022519"/>
    </source>
</evidence>
<evidence type="ECO:0000256" key="8">
    <source>
        <dbReference type="ARBA" id="ARBA00022989"/>
    </source>
</evidence>
<feature type="compositionally biased region" description="Pro residues" evidence="10">
    <location>
        <begin position="57"/>
        <end position="84"/>
    </location>
</feature>
<evidence type="ECO:0000256" key="3">
    <source>
        <dbReference type="ARBA" id="ARBA00022448"/>
    </source>
</evidence>
<evidence type="ECO:0000313" key="13">
    <source>
        <dbReference type="EMBL" id="MEK8051300.1"/>
    </source>
</evidence>
<evidence type="ECO:0000256" key="4">
    <source>
        <dbReference type="ARBA" id="ARBA00022475"/>
    </source>
</evidence>
<dbReference type="NCBIfam" id="TIGR01352">
    <property type="entry name" value="tonB_Cterm"/>
    <property type="match status" value="1"/>
</dbReference>
<dbReference type="PANTHER" id="PTHR33446">
    <property type="entry name" value="PROTEIN TONB-RELATED"/>
    <property type="match status" value="1"/>
</dbReference>
<feature type="domain" description="TonB C-terminal" evidence="12">
    <location>
        <begin position="149"/>
        <end position="230"/>
    </location>
</feature>
<keyword evidence="4" id="KW-1003">Cell membrane</keyword>
<protein>
    <submittedName>
        <fullName evidence="13">TonB family protein</fullName>
    </submittedName>
</protein>
<dbReference type="EMBL" id="JBBUTH010000007">
    <property type="protein sequence ID" value="MEK8051300.1"/>
    <property type="molecule type" value="Genomic_DNA"/>
</dbReference>
<keyword evidence="3" id="KW-0813">Transport</keyword>
<evidence type="ECO:0000256" key="6">
    <source>
        <dbReference type="ARBA" id="ARBA00022692"/>
    </source>
</evidence>
<name>A0ABU9CL81_9BURK</name>
<keyword evidence="14" id="KW-1185">Reference proteome</keyword>
<comment type="similarity">
    <text evidence="2">Belongs to the TonB family.</text>
</comment>
<evidence type="ECO:0000256" key="10">
    <source>
        <dbReference type="SAM" id="MobiDB-lite"/>
    </source>
</evidence>
<dbReference type="InterPro" id="IPR006260">
    <property type="entry name" value="TonB/TolA_C"/>
</dbReference>
<proteinExistence type="inferred from homology"/>
<dbReference type="Gene3D" id="3.30.1150.10">
    <property type="match status" value="1"/>
</dbReference>
<sequence>MHLDSAQLPPRRSPVGFGIVVLLHVVLGWALMNGLARKVVEVIKAPIETKIIDEVKPPPPPPPENLPPPPKMAAPPPSFVPPPEVQVATPQQAPAITVTREAPPPAPVTVAPAPAPAVVAAPPAPPAPPARPRVPVARVDVGKCVNYDDYPAAALRAEASGTTRLRLTVDPSGVVSKADVINSAGPTREHRLLDRAAVSQMASGTCKGVAATDEAGKPIGSTIDVDVVWRIQ</sequence>
<evidence type="ECO:0000256" key="7">
    <source>
        <dbReference type="ARBA" id="ARBA00022927"/>
    </source>
</evidence>
<organism evidence="13 14">
    <name type="scientific">Pseudaquabacterium inlustre</name>
    <dbReference type="NCBI Taxonomy" id="2984192"/>
    <lineage>
        <taxon>Bacteria</taxon>
        <taxon>Pseudomonadati</taxon>
        <taxon>Pseudomonadota</taxon>
        <taxon>Betaproteobacteria</taxon>
        <taxon>Burkholderiales</taxon>
        <taxon>Sphaerotilaceae</taxon>
        <taxon>Pseudaquabacterium</taxon>
    </lineage>
</organism>
<evidence type="ECO:0000259" key="12">
    <source>
        <dbReference type="Pfam" id="PF03544"/>
    </source>
</evidence>
<dbReference type="Pfam" id="PF03544">
    <property type="entry name" value="TonB_C"/>
    <property type="match status" value="1"/>
</dbReference>
<dbReference type="PANTHER" id="PTHR33446:SF2">
    <property type="entry name" value="PROTEIN TONB"/>
    <property type="match status" value="1"/>
</dbReference>
<evidence type="ECO:0000256" key="11">
    <source>
        <dbReference type="SAM" id="Phobius"/>
    </source>
</evidence>
<dbReference type="InterPro" id="IPR051045">
    <property type="entry name" value="TonB-dependent_transducer"/>
</dbReference>
<evidence type="ECO:0000313" key="14">
    <source>
        <dbReference type="Proteomes" id="UP001365405"/>
    </source>
</evidence>
<gene>
    <name evidence="13" type="ORF">AACH10_13700</name>
</gene>
<evidence type="ECO:0000256" key="2">
    <source>
        <dbReference type="ARBA" id="ARBA00006555"/>
    </source>
</evidence>
<keyword evidence="5" id="KW-0997">Cell inner membrane</keyword>
<reference evidence="13 14" key="1">
    <citation type="submission" date="2024-04" db="EMBL/GenBank/DDBJ databases">
        <title>Novel species of the genus Ideonella isolated from streams.</title>
        <authorList>
            <person name="Lu H."/>
        </authorList>
    </citation>
    <scope>NUCLEOTIDE SEQUENCE [LARGE SCALE GENOMIC DNA]</scope>
    <source>
        <strain evidence="13 14">DXS22W</strain>
    </source>
</reference>
<comment type="subcellular location">
    <subcellularLocation>
        <location evidence="1">Cell inner membrane</location>
        <topology evidence="1">Single-pass membrane protein</topology>
        <orientation evidence="1">Periplasmic side</orientation>
    </subcellularLocation>
</comment>
<dbReference type="SUPFAM" id="SSF74653">
    <property type="entry name" value="TolA/TonB C-terminal domain"/>
    <property type="match status" value="1"/>
</dbReference>
<evidence type="ECO:0000256" key="1">
    <source>
        <dbReference type="ARBA" id="ARBA00004383"/>
    </source>
</evidence>
<evidence type="ECO:0000256" key="9">
    <source>
        <dbReference type="ARBA" id="ARBA00023136"/>
    </source>
</evidence>
<keyword evidence="8 11" id="KW-1133">Transmembrane helix</keyword>
<feature type="transmembrane region" description="Helical" evidence="11">
    <location>
        <begin position="15"/>
        <end position="36"/>
    </location>
</feature>
<accession>A0ABU9CL81</accession>
<dbReference type="Proteomes" id="UP001365405">
    <property type="component" value="Unassembled WGS sequence"/>
</dbReference>
<keyword evidence="7" id="KW-0653">Protein transport</keyword>
<dbReference type="RefSeq" id="WP_341410988.1">
    <property type="nucleotide sequence ID" value="NZ_JBBUTH010000007.1"/>
</dbReference>
<dbReference type="InterPro" id="IPR037682">
    <property type="entry name" value="TonB_C"/>
</dbReference>
<comment type="caution">
    <text evidence="13">The sequence shown here is derived from an EMBL/GenBank/DDBJ whole genome shotgun (WGS) entry which is preliminary data.</text>
</comment>